<evidence type="ECO:0000313" key="2">
    <source>
        <dbReference type="Proteomes" id="UP000199268"/>
    </source>
</evidence>
<protein>
    <submittedName>
        <fullName evidence="1">Phage transcriptional regulator, ArpU family</fullName>
    </submittedName>
</protein>
<reference evidence="2" key="1">
    <citation type="submission" date="2016-08" db="EMBL/GenBank/DDBJ databases">
        <authorList>
            <person name="Varghese N."/>
            <person name="Submissions Spin"/>
        </authorList>
    </citation>
    <scope>NUCLEOTIDE SEQUENCE [LARGE SCALE GENOMIC DNA]</scope>
    <source>
        <strain evidence="2">R-53094</strain>
    </source>
</reference>
<dbReference type="AlphaFoldDB" id="A0A1C4AWU5"/>
<gene>
    <name evidence="1" type="ORF">GA0061074_10768</name>
</gene>
<keyword evidence="2" id="KW-1185">Reference proteome</keyword>
<sequence>MLSILDTGKDLDEKATIRNVREFFNRELPIIKARAHQAYIDIQNYDFKNIPNDEKLSNYMQACQRLDEIVKAVIAIPTKNRQFIDYRYMKYKQWLEIEELSGYSRKRGQELLNEAFLYFANGFTDTYDFRVWY</sequence>
<dbReference type="EMBL" id="FMAO01000007">
    <property type="protein sequence ID" value="SCB99079.1"/>
    <property type="molecule type" value="Genomic_DNA"/>
</dbReference>
<dbReference type="RefSeq" id="WP_092462798.1">
    <property type="nucleotide sequence ID" value="NZ_BJEE01000006.1"/>
</dbReference>
<organism evidence="1 2">
    <name type="scientific">Weissella bombi</name>
    <dbReference type="NCBI Taxonomy" id="1505725"/>
    <lineage>
        <taxon>Bacteria</taxon>
        <taxon>Bacillati</taxon>
        <taxon>Bacillota</taxon>
        <taxon>Bacilli</taxon>
        <taxon>Lactobacillales</taxon>
        <taxon>Lactobacillaceae</taxon>
        <taxon>Weissella</taxon>
    </lineage>
</organism>
<name>A0A1C4AWU5_9LACO</name>
<dbReference type="OrthoDB" id="2146126at2"/>
<evidence type="ECO:0000313" key="1">
    <source>
        <dbReference type="EMBL" id="SCB99079.1"/>
    </source>
</evidence>
<accession>A0A1C4AWU5</accession>
<proteinExistence type="predicted"/>
<dbReference type="Proteomes" id="UP000199268">
    <property type="component" value="Unassembled WGS sequence"/>
</dbReference>